<proteinExistence type="predicted"/>
<organism evidence="1">
    <name type="scientific">marine sediment metagenome</name>
    <dbReference type="NCBI Taxonomy" id="412755"/>
    <lineage>
        <taxon>unclassified sequences</taxon>
        <taxon>metagenomes</taxon>
        <taxon>ecological metagenomes</taxon>
    </lineage>
</organism>
<reference evidence="1" key="1">
    <citation type="journal article" date="2014" name="Front. Microbiol.">
        <title>High frequency of phylogenetically diverse reductive dehalogenase-homologous genes in deep subseafloor sedimentary metagenomes.</title>
        <authorList>
            <person name="Kawai M."/>
            <person name="Futagami T."/>
            <person name="Toyoda A."/>
            <person name="Takaki Y."/>
            <person name="Nishi S."/>
            <person name="Hori S."/>
            <person name="Arai W."/>
            <person name="Tsubouchi T."/>
            <person name="Morono Y."/>
            <person name="Uchiyama I."/>
            <person name="Ito T."/>
            <person name="Fujiyama A."/>
            <person name="Inagaki F."/>
            <person name="Takami H."/>
        </authorList>
    </citation>
    <scope>NUCLEOTIDE SEQUENCE</scope>
    <source>
        <strain evidence="1">Expedition CK06-06</strain>
    </source>
</reference>
<sequence>MITDDRKITGDKFVITLPQAWRQAHGLSKGNYVTTMFREGESGPLVMMPKDAKLDELRKGLIVALIDGPSVSEARELSLRLNALASQLDR</sequence>
<feature type="non-terminal residue" evidence="1">
    <location>
        <position position="90"/>
    </location>
</feature>
<comment type="caution">
    <text evidence="1">The sequence shown here is derived from an EMBL/GenBank/DDBJ whole genome shotgun (WGS) entry which is preliminary data.</text>
</comment>
<protein>
    <recommendedName>
        <fullName evidence="2">SpoVT-AbrB domain-containing protein</fullName>
    </recommendedName>
</protein>
<accession>X0WQ45</accession>
<evidence type="ECO:0000313" key="1">
    <source>
        <dbReference type="EMBL" id="GAG33089.1"/>
    </source>
</evidence>
<gene>
    <name evidence="1" type="ORF">S01H1_70380</name>
</gene>
<dbReference type="AlphaFoldDB" id="X0WQ45"/>
<dbReference type="EMBL" id="BARS01046800">
    <property type="protein sequence ID" value="GAG33089.1"/>
    <property type="molecule type" value="Genomic_DNA"/>
</dbReference>
<evidence type="ECO:0008006" key="2">
    <source>
        <dbReference type="Google" id="ProtNLM"/>
    </source>
</evidence>
<name>X0WQ45_9ZZZZ</name>